<dbReference type="SUPFAM" id="SSF46785">
    <property type="entry name" value="Winged helix' DNA-binding domain"/>
    <property type="match status" value="1"/>
</dbReference>
<dbReference type="RefSeq" id="WP_187683092.1">
    <property type="nucleotide sequence ID" value="NZ_AP023396.1"/>
</dbReference>
<dbReference type="PROSITE" id="PS51683">
    <property type="entry name" value="SAM_OMT_II"/>
    <property type="match status" value="1"/>
</dbReference>
<sequence length="337" mass="36398">MNSVPQVPAPMALMEMIGNGSFAQAIYVAAKLGIADVLADGPLDAAQIAARADTDTDATFRLLRLLSSRGVFRMEPDGRFALNELSDPLRSDAEVSIRPWSLFIGSPEHREHWSHLDEAVRTGKAVVPALRGMSFFEFTRSNPEFGKVFDDSQTSVSGLTLRAVLSSHDFSPYSVIVDIGGGNGRLLGEILSRTPGSRGVLYDTAPVVEGARERLSAFGDRCTITAGSFFDAVPPGGDAYILKHVLHNWSDDEARTILGNIKQAMSPEGRLLVIEILLPEGNAPNLGFLTDLNLLALFGGKERTEREHRELLAAAGFEVERVVPTPAAVSIMMARLA</sequence>
<dbReference type="Pfam" id="PF08100">
    <property type="entry name" value="Dimerisation"/>
    <property type="match status" value="1"/>
</dbReference>
<dbReference type="EMBL" id="AP023396">
    <property type="protein sequence ID" value="BCK55926.1"/>
    <property type="molecule type" value="Genomic_DNA"/>
</dbReference>
<evidence type="ECO:0000313" key="7">
    <source>
        <dbReference type="EMBL" id="BCK55926.1"/>
    </source>
</evidence>
<dbReference type="InterPro" id="IPR001077">
    <property type="entry name" value="COMT_C"/>
</dbReference>
<keyword evidence="8" id="KW-1185">Reference proteome</keyword>
<evidence type="ECO:0000259" key="6">
    <source>
        <dbReference type="Pfam" id="PF08100"/>
    </source>
</evidence>
<dbReference type="Proteomes" id="UP000516173">
    <property type="component" value="Chromosome"/>
</dbReference>
<feature type="active site" description="Proton acceptor" evidence="4">
    <location>
        <position position="247"/>
    </location>
</feature>
<evidence type="ECO:0000259" key="5">
    <source>
        <dbReference type="Pfam" id="PF00891"/>
    </source>
</evidence>
<dbReference type="GO" id="GO:0008171">
    <property type="term" value="F:O-methyltransferase activity"/>
    <property type="evidence" value="ECO:0007669"/>
    <property type="project" value="InterPro"/>
</dbReference>
<evidence type="ECO:0000256" key="2">
    <source>
        <dbReference type="ARBA" id="ARBA00022679"/>
    </source>
</evidence>
<dbReference type="InterPro" id="IPR029063">
    <property type="entry name" value="SAM-dependent_MTases_sf"/>
</dbReference>
<dbReference type="PANTHER" id="PTHR43712">
    <property type="entry name" value="PUTATIVE (AFU_ORTHOLOGUE AFUA_4G14580)-RELATED"/>
    <property type="match status" value="1"/>
</dbReference>
<dbReference type="InterPro" id="IPR036390">
    <property type="entry name" value="WH_DNA-bd_sf"/>
</dbReference>
<reference evidence="7 8" key="1">
    <citation type="submission" date="2020-08" db="EMBL/GenBank/DDBJ databases">
        <title>Genome Sequencing of Nocardia wallacei strain FMUON74 and assembly.</title>
        <authorList>
            <person name="Toyokawa M."/>
            <person name="Uesaka K."/>
        </authorList>
    </citation>
    <scope>NUCLEOTIDE SEQUENCE [LARGE SCALE GENOMIC DNA]</scope>
    <source>
        <strain evidence="7 8">FMUON74</strain>
    </source>
</reference>
<dbReference type="GeneID" id="80348219"/>
<feature type="domain" description="O-methyltransferase C-terminal" evidence="5">
    <location>
        <begin position="113"/>
        <end position="318"/>
    </location>
</feature>
<dbReference type="Gene3D" id="3.40.50.150">
    <property type="entry name" value="Vaccinia Virus protein VP39"/>
    <property type="match status" value="1"/>
</dbReference>
<evidence type="ECO:0000256" key="3">
    <source>
        <dbReference type="ARBA" id="ARBA00022691"/>
    </source>
</evidence>
<dbReference type="InterPro" id="IPR012967">
    <property type="entry name" value="COMT_dimerisation"/>
</dbReference>
<protein>
    <submittedName>
        <fullName evidence="7">Hydroxyneurosporene-O-methyltransferase</fullName>
    </submittedName>
</protein>
<dbReference type="InterPro" id="IPR036388">
    <property type="entry name" value="WH-like_DNA-bd_sf"/>
</dbReference>
<dbReference type="Pfam" id="PF00891">
    <property type="entry name" value="Methyltransf_2"/>
    <property type="match status" value="1"/>
</dbReference>
<dbReference type="GO" id="GO:0046983">
    <property type="term" value="F:protein dimerization activity"/>
    <property type="evidence" value="ECO:0007669"/>
    <property type="project" value="InterPro"/>
</dbReference>
<dbReference type="InterPro" id="IPR016461">
    <property type="entry name" value="COMT-like"/>
</dbReference>
<name>A0A7G1KMT9_9NOCA</name>
<dbReference type="SUPFAM" id="SSF53335">
    <property type="entry name" value="S-adenosyl-L-methionine-dependent methyltransferases"/>
    <property type="match status" value="1"/>
</dbReference>
<dbReference type="GO" id="GO:0032259">
    <property type="term" value="P:methylation"/>
    <property type="evidence" value="ECO:0007669"/>
    <property type="project" value="UniProtKB-KW"/>
</dbReference>
<dbReference type="AlphaFoldDB" id="A0A7G1KMT9"/>
<keyword evidence="3" id="KW-0949">S-adenosyl-L-methionine</keyword>
<evidence type="ECO:0000256" key="4">
    <source>
        <dbReference type="PIRSR" id="PIRSR005739-1"/>
    </source>
</evidence>
<dbReference type="PANTHER" id="PTHR43712:SF2">
    <property type="entry name" value="O-METHYLTRANSFERASE CICE"/>
    <property type="match status" value="1"/>
</dbReference>
<keyword evidence="2 7" id="KW-0808">Transferase</keyword>
<organism evidence="7 8">
    <name type="scientific">Nocardia wallacei</name>
    <dbReference type="NCBI Taxonomy" id="480035"/>
    <lineage>
        <taxon>Bacteria</taxon>
        <taxon>Bacillati</taxon>
        <taxon>Actinomycetota</taxon>
        <taxon>Actinomycetes</taxon>
        <taxon>Mycobacteriales</taxon>
        <taxon>Nocardiaceae</taxon>
        <taxon>Nocardia</taxon>
    </lineage>
</organism>
<gene>
    <name evidence="7" type="ORF">NWFMUON74_36980</name>
</gene>
<dbReference type="PIRSF" id="PIRSF005739">
    <property type="entry name" value="O-mtase"/>
    <property type="match status" value="1"/>
</dbReference>
<dbReference type="Gene3D" id="1.10.10.10">
    <property type="entry name" value="Winged helix-like DNA-binding domain superfamily/Winged helix DNA-binding domain"/>
    <property type="match status" value="1"/>
</dbReference>
<accession>A0A7G1KMT9</accession>
<dbReference type="CDD" id="cd02440">
    <property type="entry name" value="AdoMet_MTases"/>
    <property type="match status" value="1"/>
</dbReference>
<evidence type="ECO:0000313" key="8">
    <source>
        <dbReference type="Proteomes" id="UP000516173"/>
    </source>
</evidence>
<keyword evidence="1 7" id="KW-0489">Methyltransferase</keyword>
<evidence type="ECO:0000256" key="1">
    <source>
        <dbReference type="ARBA" id="ARBA00022603"/>
    </source>
</evidence>
<proteinExistence type="predicted"/>
<dbReference type="KEGG" id="nwl:NWFMUON74_36980"/>
<feature type="domain" description="O-methyltransferase dimerisation" evidence="6">
    <location>
        <begin position="20"/>
        <end position="87"/>
    </location>
</feature>